<dbReference type="RefSeq" id="WP_156741004.1">
    <property type="nucleotide sequence ID" value="NZ_CACRYJ010000030.1"/>
</dbReference>
<evidence type="ECO:0000256" key="1">
    <source>
        <dbReference type="ARBA" id="ARBA00004141"/>
    </source>
</evidence>
<proteinExistence type="inferred from homology"/>
<evidence type="ECO:0000256" key="2">
    <source>
        <dbReference type="ARBA" id="ARBA00006464"/>
    </source>
</evidence>
<comment type="similarity">
    <text evidence="2">Belongs to the bacterial sugar transferase family.</text>
</comment>
<keyword evidence="6 7" id="KW-0472">Membrane</keyword>
<dbReference type="EMBL" id="CACRYJ010000030">
    <property type="protein sequence ID" value="VZO37131.1"/>
    <property type="molecule type" value="Genomic_DNA"/>
</dbReference>
<keyword evidence="10" id="KW-1185">Reference proteome</keyword>
<organism evidence="9 10">
    <name type="scientific">Occultella aeris</name>
    <dbReference type="NCBI Taxonomy" id="2761496"/>
    <lineage>
        <taxon>Bacteria</taxon>
        <taxon>Bacillati</taxon>
        <taxon>Actinomycetota</taxon>
        <taxon>Actinomycetes</taxon>
        <taxon>Micrococcales</taxon>
        <taxon>Ruaniaceae</taxon>
        <taxon>Occultella</taxon>
    </lineage>
</organism>
<dbReference type="InterPro" id="IPR003362">
    <property type="entry name" value="Bact_transf"/>
</dbReference>
<feature type="transmembrane region" description="Helical" evidence="7">
    <location>
        <begin position="305"/>
        <end position="325"/>
    </location>
</feature>
<evidence type="ECO:0000259" key="8">
    <source>
        <dbReference type="Pfam" id="PF02397"/>
    </source>
</evidence>
<dbReference type="Proteomes" id="UP000419743">
    <property type="component" value="Unassembled WGS sequence"/>
</dbReference>
<dbReference type="InterPro" id="IPR017475">
    <property type="entry name" value="EPS_sugar_tfrase"/>
</dbReference>
<dbReference type="GO" id="GO:0016020">
    <property type="term" value="C:membrane"/>
    <property type="evidence" value="ECO:0007669"/>
    <property type="project" value="UniProtKB-SubCell"/>
</dbReference>
<dbReference type="PANTHER" id="PTHR30576">
    <property type="entry name" value="COLANIC BIOSYNTHESIS UDP-GLUCOSE LIPID CARRIER TRANSFERASE"/>
    <property type="match status" value="1"/>
</dbReference>
<evidence type="ECO:0000256" key="6">
    <source>
        <dbReference type="ARBA" id="ARBA00023136"/>
    </source>
</evidence>
<dbReference type="Pfam" id="PF02397">
    <property type="entry name" value="Bac_transf"/>
    <property type="match status" value="1"/>
</dbReference>
<sequence>MALTTDRPSRIRSSRGELLTSLIARLASTVPAEEEPTWAVISRRYRAIAIGSDATIAAAITWPATALSFPAGIAFVSGLVAAALFVAAVGLCGGYDRRRAAAGREELTSLLRGGLLLAVVAMVLVFVNVPLPRTLVIATLALVTGAALLLRTGQRYVVRRARSRGRMLRRTLLVGEPARLAPVLTELAREPGHGFALTGICPPEGTGDETTDVPVLGSVADVPDLVRSLRVETVVIAGDSVAVADLSRFGRQFEALDVEVLLAPDVAQVGASRVTLRGLMDTPVLTLSTDPGPLHRWGKVIGDRVLAAVLLLLAMLVLIPAALVIRLSSPGAALFRQTRIGLNGAPFTMYKLRSMYSDAEARLAALEDRSDGNGMLFKMRRDPRTTPVGRFLRRFSIDELPQLWNVLRGDMSLVGPRPPLASEASGYDEASRRRLQVRPGLTGLWQVSGRSDLSWEESIRLDLRYVDNWTLSMDLMILWRTARAVLGGRGAY</sequence>
<evidence type="ECO:0000313" key="10">
    <source>
        <dbReference type="Proteomes" id="UP000419743"/>
    </source>
</evidence>
<evidence type="ECO:0000256" key="7">
    <source>
        <dbReference type="SAM" id="Phobius"/>
    </source>
</evidence>
<dbReference type="Gene3D" id="3.40.50.720">
    <property type="entry name" value="NAD(P)-binding Rossmann-like Domain"/>
    <property type="match status" value="1"/>
</dbReference>
<reference evidence="9 10" key="1">
    <citation type="submission" date="2019-11" db="EMBL/GenBank/DDBJ databases">
        <authorList>
            <person name="Criscuolo A."/>
        </authorList>
    </citation>
    <scope>NUCLEOTIDE SEQUENCE [LARGE SCALE GENOMIC DNA]</scope>
    <source>
        <strain evidence="9">CIP111667</strain>
    </source>
</reference>
<evidence type="ECO:0000313" key="9">
    <source>
        <dbReference type="EMBL" id="VZO37131.1"/>
    </source>
</evidence>
<evidence type="ECO:0000256" key="4">
    <source>
        <dbReference type="ARBA" id="ARBA00022692"/>
    </source>
</evidence>
<dbReference type="Pfam" id="PF13727">
    <property type="entry name" value="CoA_binding_3"/>
    <property type="match status" value="1"/>
</dbReference>
<comment type="caution">
    <text evidence="9">The sequence shown here is derived from an EMBL/GenBank/DDBJ whole genome shotgun (WGS) entry which is preliminary data.</text>
</comment>
<keyword evidence="5 7" id="KW-1133">Transmembrane helix</keyword>
<keyword evidence="4 7" id="KW-0812">Transmembrane</keyword>
<comment type="subcellular location">
    <subcellularLocation>
        <location evidence="1">Membrane</location>
        <topology evidence="1">Multi-pass membrane protein</topology>
    </subcellularLocation>
</comment>
<feature type="transmembrane region" description="Helical" evidence="7">
    <location>
        <begin position="47"/>
        <end position="65"/>
    </location>
</feature>
<feature type="transmembrane region" description="Helical" evidence="7">
    <location>
        <begin position="107"/>
        <end position="129"/>
    </location>
</feature>
<evidence type="ECO:0000256" key="3">
    <source>
        <dbReference type="ARBA" id="ARBA00022679"/>
    </source>
</evidence>
<accession>A0A7M4DJC7</accession>
<keyword evidence="3 9" id="KW-0808">Transferase</keyword>
<dbReference type="GO" id="GO:0089702">
    <property type="term" value="F:undecaprenyl-phosphate glucose phosphotransferase activity"/>
    <property type="evidence" value="ECO:0007669"/>
    <property type="project" value="UniProtKB-EC"/>
</dbReference>
<protein>
    <submittedName>
        <fullName evidence="9">UDP-glucose:undecaprenyl-phosphate glucose-1-phosphate transferase</fullName>
        <ecNumber evidence="9">2.7.8.31</ecNumber>
    </submittedName>
</protein>
<feature type="transmembrane region" description="Helical" evidence="7">
    <location>
        <begin position="71"/>
        <end position="95"/>
    </location>
</feature>
<dbReference type="EC" id="2.7.8.31" evidence="9"/>
<evidence type="ECO:0000256" key="5">
    <source>
        <dbReference type="ARBA" id="ARBA00022989"/>
    </source>
</evidence>
<dbReference type="PANTHER" id="PTHR30576:SF10">
    <property type="entry name" value="SLL5057 PROTEIN"/>
    <property type="match status" value="1"/>
</dbReference>
<gene>
    <name evidence="9" type="primary">wcaJ</name>
    <name evidence="9" type="ORF">HALOF300_02234</name>
</gene>
<dbReference type="NCBIfam" id="TIGR03025">
    <property type="entry name" value="EPS_sugtrans"/>
    <property type="match status" value="1"/>
</dbReference>
<name>A0A7M4DJC7_9MICO</name>
<dbReference type="AlphaFoldDB" id="A0A7M4DJC7"/>
<feature type="transmembrane region" description="Helical" evidence="7">
    <location>
        <begin position="135"/>
        <end position="158"/>
    </location>
</feature>
<feature type="domain" description="Bacterial sugar transferase" evidence="8">
    <location>
        <begin position="299"/>
        <end position="486"/>
    </location>
</feature>